<feature type="region of interest" description="Disordered" evidence="1">
    <location>
        <begin position="1"/>
        <end position="165"/>
    </location>
</feature>
<feature type="compositionally biased region" description="Basic residues" evidence="1">
    <location>
        <begin position="41"/>
        <end position="55"/>
    </location>
</feature>
<evidence type="ECO:0000256" key="1">
    <source>
        <dbReference type="SAM" id="MobiDB-lite"/>
    </source>
</evidence>
<evidence type="ECO:0000313" key="4">
    <source>
        <dbReference type="Proteomes" id="UP000761534"/>
    </source>
</evidence>
<protein>
    <submittedName>
        <fullName evidence="3">Uncharacterized protein</fullName>
    </submittedName>
</protein>
<name>A0A642VCZ8_9ASCO</name>
<organism evidence="3 4">
    <name type="scientific">Trichomonascus ciferrii</name>
    <dbReference type="NCBI Taxonomy" id="44093"/>
    <lineage>
        <taxon>Eukaryota</taxon>
        <taxon>Fungi</taxon>
        <taxon>Dikarya</taxon>
        <taxon>Ascomycota</taxon>
        <taxon>Saccharomycotina</taxon>
        <taxon>Dipodascomycetes</taxon>
        <taxon>Dipodascales</taxon>
        <taxon>Trichomonascaceae</taxon>
        <taxon>Trichomonascus</taxon>
        <taxon>Trichomonascus ciferrii complex</taxon>
    </lineage>
</organism>
<sequence length="459" mass="50446">MEAHSPPRSLSRSSSRGSPSPLVASRILELQKSPNLQPAPKCKHHHSSSHLHHHYQQQPQQTQHHPVTNYYQQQPVHQHARQAQQPTVVAYQQQQPHPQHHHIHHQQHPQEMPPPRSHVPPAAPPPQPAVAPATEHGAAMKPKLEPDKQPTTMNRSEPSHPPLSKFQQKKMQFKLKIVPYIWPSSPASFTTGIATGLLISYIRPTLEFYLDIGASYFATALRFMAIWGSIILIVWTLFKILQRTSAVAMAIPPPAATAQASTNQDIADEKTTTTTTTTTTTNESTTNQKSTDASPTIPPPPPPAYTNVPGYFHYTSGGSSPPIPSLSSDASSIVSSSASSAYSYGSDLSYETAHSYRPYDTYHHRSSSSPTKPRSPAIRQAISSLAMNETTPTKKHESRSPSPTKDRSTHSPSPSPRKPMGGRPLSSHSDRSMDVISGEAVSVLERPAGSQAFRLKQRR</sequence>
<dbReference type="Proteomes" id="UP000761534">
    <property type="component" value="Unassembled WGS sequence"/>
</dbReference>
<reference evidence="3" key="1">
    <citation type="journal article" date="2019" name="G3 (Bethesda)">
        <title>Genome Assemblies of Two Rare Opportunistic Yeast Pathogens: Diutina rugosa (syn. Candida rugosa) and Trichomonascus ciferrii (syn. Candida ciferrii).</title>
        <authorList>
            <person name="Mixao V."/>
            <person name="Saus E."/>
            <person name="Hansen A.P."/>
            <person name="Lass-Florl C."/>
            <person name="Gabaldon T."/>
        </authorList>
    </citation>
    <scope>NUCLEOTIDE SEQUENCE</scope>
    <source>
        <strain evidence="3">CBS 4856</strain>
    </source>
</reference>
<dbReference type="AlphaFoldDB" id="A0A642VCZ8"/>
<accession>A0A642VCZ8</accession>
<keyword evidence="2" id="KW-0812">Transmembrane</keyword>
<feature type="compositionally biased region" description="Low complexity" evidence="1">
    <location>
        <begin position="272"/>
        <end position="291"/>
    </location>
</feature>
<feature type="compositionally biased region" description="Low complexity" evidence="1">
    <location>
        <begin position="316"/>
        <end position="331"/>
    </location>
</feature>
<feature type="compositionally biased region" description="Polar residues" evidence="1">
    <location>
        <begin position="381"/>
        <end position="391"/>
    </location>
</feature>
<keyword evidence="2" id="KW-0472">Membrane</keyword>
<feature type="transmembrane region" description="Helical" evidence="2">
    <location>
        <begin position="177"/>
        <end position="202"/>
    </location>
</feature>
<dbReference type="EMBL" id="SWFS01000053">
    <property type="protein sequence ID" value="KAA8917214.1"/>
    <property type="molecule type" value="Genomic_DNA"/>
</dbReference>
<keyword evidence="4" id="KW-1185">Reference proteome</keyword>
<feature type="compositionally biased region" description="Low complexity" evidence="1">
    <location>
        <begin position="367"/>
        <end position="376"/>
    </location>
</feature>
<feature type="compositionally biased region" description="Basic residues" evidence="1">
    <location>
        <begin position="98"/>
        <end position="107"/>
    </location>
</feature>
<gene>
    <name evidence="3" type="ORF">TRICI_000607</name>
</gene>
<evidence type="ECO:0000313" key="3">
    <source>
        <dbReference type="EMBL" id="KAA8917214.1"/>
    </source>
</evidence>
<comment type="caution">
    <text evidence="3">The sequence shown here is derived from an EMBL/GenBank/DDBJ whole genome shotgun (WGS) entry which is preliminary data.</text>
</comment>
<feature type="transmembrane region" description="Helical" evidence="2">
    <location>
        <begin position="214"/>
        <end position="238"/>
    </location>
</feature>
<feature type="compositionally biased region" description="Low complexity" evidence="1">
    <location>
        <begin position="82"/>
        <end position="97"/>
    </location>
</feature>
<feature type="region of interest" description="Disordered" evidence="1">
    <location>
        <begin position="258"/>
        <end position="331"/>
    </location>
</feature>
<proteinExistence type="predicted"/>
<feature type="compositionally biased region" description="Pro residues" evidence="1">
    <location>
        <begin position="111"/>
        <end position="129"/>
    </location>
</feature>
<feature type="compositionally biased region" description="Basic and acidic residues" evidence="1">
    <location>
        <begin position="392"/>
        <end position="409"/>
    </location>
</feature>
<evidence type="ECO:0000256" key="2">
    <source>
        <dbReference type="SAM" id="Phobius"/>
    </source>
</evidence>
<keyword evidence="2" id="KW-1133">Transmembrane helix</keyword>
<feature type="compositionally biased region" description="Low complexity" evidence="1">
    <location>
        <begin position="1"/>
        <end position="22"/>
    </location>
</feature>
<dbReference type="VEuPathDB" id="FungiDB:TRICI_000607"/>
<feature type="compositionally biased region" description="Low complexity" evidence="1">
    <location>
        <begin position="56"/>
        <end position="65"/>
    </location>
</feature>
<dbReference type="OrthoDB" id="4096708at2759"/>
<feature type="region of interest" description="Disordered" evidence="1">
    <location>
        <begin position="360"/>
        <end position="459"/>
    </location>
</feature>